<dbReference type="AlphaFoldDB" id="A0A6B9FI35"/>
<proteinExistence type="predicted"/>
<evidence type="ECO:0000313" key="2">
    <source>
        <dbReference type="Proteomes" id="UP000012488"/>
    </source>
</evidence>
<dbReference type="EMBL" id="CP043538">
    <property type="protein sequence ID" value="QGY00845.1"/>
    <property type="molecule type" value="Genomic_DNA"/>
</dbReference>
<evidence type="ECO:0000313" key="1">
    <source>
        <dbReference type="EMBL" id="QGY00845.1"/>
    </source>
</evidence>
<reference evidence="1 2" key="2">
    <citation type="journal article" date="2013" name="Genome Announc.">
        <title>Draft Genome Sequence of Methylobacterium mesophilicum Strain SR1.6/6, Isolated from Citrus sinensis.</title>
        <authorList>
            <person name="Marinho Almeida D."/>
            <person name="Dini-Andreote F."/>
            <person name="Camargo Neves A.A."/>
            <person name="Juca Ramos R.T."/>
            <person name="Andreote F.D."/>
            <person name="Carneiro A.R."/>
            <person name="Oliveira de Souza Lima A."/>
            <person name="Caracciolo Gomes de Sa P.H."/>
            <person name="Ribeiro Barbosa M.S."/>
            <person name="Araujo W.L."/>
            <person name="Silva A."/>
        </authorList>
    </citation>
    <scope>NUCLEOTIDE SEQUENCE [LARGE SCALE GENOMIC DNA]</scope>
    <source>
        <strain evidence="1 2">SR1.6/6</strain>
    </source>
</reference>
<name>A0A6B9FI35_9HYPH</name>
<reference evidence="1 2" key="1">
    <citation type="journal article" date="2012" name="Genet. Mol. Biol.">
        <title>Analysis of 16S rRNA and mxaF genes revealing insights into Methylobacterium niche-specific plant association.</title>
        <authorList>
            <person name="Dourado M.N."/>
            <person name="Andreote F.D."/>
            <person name="Dini-Andreote F."/>
            <person name="Conti R."/>
            <person name="Araujo J.M."/>
            <person name="Araujo W.L."/>
        </authorList>
    </citation>
    <scope>NUCLEOTIDE SEQUENCE [LARGE SCALE GENOMIC DNA]</scope>
    <source>
        <strain evidence="1 2">SR1.6/6</strain>
    </source>
</reference>
<organism evidence="1 2">
    <name type="scientific">Methylobacterium mesophilicum SR1.6/6</name>
    <dbReference type="NCBI Taxonomy" id="908290"/>
    <lineage>
        <taxon>Bacteria</taxon>
        <taxon>Pseudomonadati</taxon>
        <taxon>Pseudomonadota</taxon>
        <taxon>Alphaproteobacteria</taxon>
        <taxon>Hyphomicrobiales</taxon>
        <taxon>Methylobacteriaceae</taxon>
        <taxon>Methylobacterium</taxon>
    </lineage>
</organism>
<accession>A0A6B9FI35</accession>
<dbReference type="RefSeq" id="WP_010686474.1">
    <property type="nucleotide sequence ID" value="NZ_CP043538.1"/>
</dbReference>
<protein>
    <submittedName>
        <fullName evidence="1">Uncharacterized protein</fullName>
    </submittedName>
</protein>
<dbReference type="KEGG" id="mmes:MMSR116_02185"/>
<gene>
    <name evidence="1" type="ORF">MMSR116_02185</name>
</gene>
<dbReference type="Proteomes" id="UP000012488">
    <property type="component" value="Chromosome"/>
</dbReference>
<sequence>MAEADGDERLAIRTEVAQVLRTTLARIAFGRYRIVGHYHDARLRYRTVRPRPNWSLPMPANKITLFDDAPVMMDARDIAISDDMADVLSTPLPPGWGKPRP</sequence>